<dbReference type="GO" id="GO:0003697">
    <property type="term" value="F:single-stranded DNA binding"/>
    <property type="evidence" value="ECO:0007669"/>
    <property type="project" value="UniProtKB-UniRule"/>
</dbReference>
<evidence type="ECO:0000256" key="3">
    <source>
        <dbReference type="PIRNR" id="PIRNR002070"/>
    </source>
</evidence>
<dbReference type="Proteomes" id="UP000008922">
    <property type="component" value="Chromosome"/>
</dbReference>
<dbReference type="GO" id="GO:0009295">
    <property type="term" value="C:nucleoid"/>
    <property type="evidence" value="ECO:0007669"/>
    <property type="project" value="TreeGrafter"/>
</dbReference>
<dbReference type="PIRSF" id="PIRSF002070">
    <property type="entry name" value="SSB"/>
    <property type="match status" value="1"/>
</dbReference>
<comment type="caution">
    <text evidence="2">Lacks conserved residue(s) required for the propagation of feature annotation.</text>
</comment>
<dbReference type="HAMAP" id="MF_00984">
    <property type="entry name" value="SSB"/>
    <property type="match status" value="1"/>
</dbReference>
<organism evidence="4 5">
    <name type="scientific">Anaerolinea thermophila (strain DSM 14523 / JCM 11388 / NBRC 100420 / UNI-1)</name>
    <dbReference type="NCBI Taxonomy" id="926569"/>
    <lineage>
        <taxon>Bacteria</taxon>
        <taxon>Bacillati</taxon>
        <taxon>Chloroflexota</taxon>
        <taxon>Anaerolineae</taxon>
        <taxon>Anaerolineales</taxon>
        <taxon>Anaerolineaceae</taxon>
        <taxon>Anaerolinea</taxon>
    </lineage>
</organism>
<dbReference type="eggNOG" id="COG0629">
    <property type="taxonomic scope" value="Bacteria"/>
</dbReference>
<dbReference type="RefSeq" id="WP_013559051.1">
    <property type="nucleotide sequence ID" value="NC_014960.1"/>
</dbReference>
<reference evidence="4 5" key="1">
    <citation type="submission" date="2010-12" db="EMBL/GenBank/DDBJ databases">
        <title>Whole genome sequence of Anaerolinea thermophila UNI-1.</title>
        <authorList>
            <person name="Narita-Yamada S."/>
            <person name="Kishi E."/>
            <person name="Watanabe Y."/>
            <person name="Takasaki K."/>
            <person name="Ankai A."/>
            <person name="Oguchi A."/>
            <person name="Fukui S."/>
            <person name="Takahashi M."/>
            <person name="Yashiro I."/>
            <person name="Hosoyama A."/>
            <person name="Sekiguchi Y."/>
            <person name="Hanada S."/>
            <person name="Fujita N."/>
        </authorList>
    </citation>
    <scope>NUCLEOTIDE SEQUENCE [LARGE SCALE GENOMIC DNA]</scope>
    <source>
        <strain evidence="5">DSM 14523 / JCM 11388 / NBRC 100420 / UNI-1</strain>
    </source>
</reference>
<dbReference type="CDD" id="cd04496">
    <property type="entry name" value="SSB_OBF"/>
    <property type="match status" value="1"/>
</dbReference>
<evidence type="ECO:0000256" key="2">
    <source>
        <dbReference type="HAMAP-Rule" id="MF_00984"/>
    </source>
</evidence>
<dbReference type="PROSITE" id="PS50935">
    <property type="entry name" value="SSB"/>
    <property type="match status" value="1"/>
</dbReference>
<evidence type="ECO:0000313" key="4">
    <source>
        <dbReference type="EMBL" id="BAJ62656.1"/>
    </source>
</evidence>
<dbReference type="GO" id="GO:0006260">
    <property type="term" value="P:DNA replication"/>
    <property type="evidence" value="ECO:0007669"/>
    <property type="project" value="InterPro"/>
</dbReference>
<sequence length="140" mass="15183">MTFHTIIIVGNVGREPEMRYTPAGQPVTSFSVASNRSYTNQQGEKVDETIWFRVSAFGKLAETCNQFLHKGSRVLVEGRLVPDKNGSPRIWTRQDGTAGASYEVTATTVRFLSARGEGGAEAGGDLTIPDVGDMGEDIPF</sequence>
<dbReference type="NCBIfam" id="TIGR00621">
    <property type="entry name" value="ssb"/>
    <property type="match status" value="1"/>
</dbReference>
<evidence type="ECO:0000256" key="1">
    <source>
        <dbReference type="ARBA" id="ARBA00023125"/>
    </source>
</evidence>
<dbReference type="Gene3D" id="2.40.50.140">
    <property type="entry name" value="Nucleic acid-binding proteins"/>
    <property type="match status" value="1"/>
</dbReference>
<dbReference type="SUPFAM" id="SSF50249">
    <property type="entry name" value="Nucleic acid-binding proteins"/>
    <property type="match status" value="1"/>
</dbReference>
<accession>E8N1Q1</accession>
<dbReference type="KEGG" id="atm:ANT_06220"/>
<dbReference type="EMBL" id="AP012029">
    <property type="protein sequence ID" value="BAJ62656.1"/>
    <property type="molecule type" value="Genomic_DNA"/>
</dbReference>
<dbReference type="InterPro" id="IPR011344">
    <property type="entry name" value="ssDNA-bd"/>
</dbReference>
<dbReference type="STRING" id="926569.ANT_06220"/>
<dbReference type="OrthoDB" id="9809878at2"/>
<proteinExistence type="inferred from homology"/>
<dbReference type="PANTHER" id="PTHR10302">
    <property type="entry name" value="SINGLE-STRANDED DNA-BINDING PROTEIN"/>
    <property type="match status" value="1"/>
</dbReference>
<dbReference type="PANTHER" id="PTHR10302:SF27">
    <property type="entry name" value="SINGLE-STRANDED DNA-BINDING PROTEIN"/>
    <property type="match status" value="1"/>
</dbReference>
<dbReference type="AlphaFoldDB" id="E8N1Q1"/>
<keyword evidence="1 2" id="KW-0238">DNA-binding</keyword>
<evidence type="ECO:0000313" key="5">
    <source>
        <dbReference type="Proteomes" id="UP000008922"/>
    </source>
</evidence>
<comment type="subunit">
    <text evidence="2">Homotetramer.</text>
</comment>
<dbReference type="InParanoid" id="E8N1Q1"/>
<keyword evidence="5" id="KW-1185">Reference proteome</keyword>
<dbReference type="FunCoup" id="E8N1Q1">
    <property type="interactions" value="409"/>
</dbReference>
<dbReference type="Pfam" id="PF00436">
    <property type="entry name" value="SSB"/>
    <property type="match status" value="1"/>
</dbReference>
<dbReference type="HOGENOM" id="CLU_078758_0_2_0"/>
<name>E8N1Q1_ANATU</name>
<dbReference type="InterPro" id="IPR000424">
    <property type="entry name" value="Primosome_PriB/ssb"/>
</dbReference>
<dbReference type="InterPro" id="IPR012340">
    <property type="entry name" value="NA-bd_OB-fold"/>
</dbReference>
<gene>
    <name evidence="4" type="primary">ssb</name>
    <name evidence="4" type="ordered locus">ANT_06220</name>
</gene>
<protein>
    <recommendedName>
        <fullName evidence="2 3">Single-stranded DNA-binding protein</fullName>
        <shortName evidence="2">SSB</shortName>
    </recommendedName>
</protein>